<evidence type="ECO:0000259" key="1">
    <source>
        <dbReference type="Pfam" id="PF22939"/>
    </source>
</evidence>
<accession>A0A1V6UPJ1</accession>
<organism evidence="2 3">
    <name type="scientific">Penicillium coprophilum</name>
    <dbReference type="NCBI Taxonomy" id="36646"/>
    <lineage>
        <taxon>Eukaryota</taxon>
        <taxon>Fungi</taxon>
        <taxon>Dikarya</taxon>
        <taxon>Ascomycota</taxon>
        <taxon>Pezizomycotina</taxon>
        <taxon>Eurotiomycetes</taxon>
        <taxon>Eurotiomycetidae</taxon>
        <taxon>Eurotiales</taxon>
        <taxon>Aspergillaceae</taxon>
        <taxon>Penicillium</taxon>
    </lineage>
</organism>
<dbReference type="AlphaFoldDB" id="A0A1V6UPJ1"/>
<dbReference type="Proteomes" id="UP000191500">
    <property type="component" value="Unassembled WGS sequence"/>
</dbReference>
<dbReference type="STRING" id="36646.A0A1V6UPJ1"/>
<dbReference type="InterPro" id="IPR054471">
    <property type="entry name" value="GPIID_WHD"/>
</dbReference>
<feature type="domain" description="GPI inositol-deacylase winged helix" evidence="1">
    <location>
        <begin position="53"/>
        <end position="144"/>
    </location>
</feature>
<reference evidence="3" key="1">
    <citation type="journal article" date="2017" name="Nat. Microbiol.">
        <title>Global analysis of biosynthetic gene clusters reveals vast potential of secondary metabolite production in Penicillium species.</title>
        <authorList>
            <person name="Nielsen J.C."/>
            <person name="Grijseels S."/>
            <person name="Prigent S."/>
            <person name="Ji B."/>
            <person name="Dainat J."/>
            <person name="Nielsen K.F."/>
            <person name="Frisvad J.C."/>
            <person name="Workman M."/>
            <person name="Nielsen J."/>
        </authorList>
    </citation>
    <scope>NUCLEOTIDE SEQUENCE [LARGE SCALE GENOMIC DNA]</scope>
    <source>
        <strain evidence="3">IBT 31321</strain>
    </source>
</reference>
<gene>
    <name evidence="2" type="ORF">PENCOP_c006G03816</name>
</gene>
<protein>
    <recommendedName>
        <fullName evidence="1">GPI inositol-deacylase winged helix domain-containing protein</fullName>
    </recommendedName>
</protein>
<comment type="caution">
    <text evidence="2">The sequence shown here is derived from an EMBL/GenBank/DDBJ whole genome shotgun (WGS) entry which is preliminary data.</text>
</comment>
<sequence length="219" mass="24766">MLDNIADTSTGCFLWVHLVLKELQRVNTSSDIRRVLTSRSESMDNLYSKILSDMADAQFGKDLTKAILTWTAFSFRPLSLNEKHQAIELDISDSANDSVNDVERSINTCCRNIAYVDSQKTVRLIQSTARKFLLRQNGVTEFKIEKSDAHRRIAPACLQYLSSSKMKAPRSRKLSLLTGAEKKPPFADYACKFLFQHLTLVRSTDEDISVRPGEISQVT</sequence>
<name>A0A1V6UPJ1_9EURO</name>
<dbReference type="PANTHER" id="PTHR10039">
    <property type="entry name" value="AMELOGENIN"/>
    <property type="match status" value="1"/>
</dbReference>
<dbReference type="PANTHER" id="PTHR10039:SF16">
    <property type="entry name" value="GPI INOSITOL-DEACYLASE"/>
    <property type="match status" value="1"/>
</dbReference>
<evidence type="ECO:0000313" key="3">
    <source>
        <dbReference type="Proteomes" id="UP000191500"/>
    </source>
</evidence>
<dbReference type="Pfam" id="PF22939">
    <property type="entry name" value="WHD_GPIID"/>
    <property type="match status" value="1"/>
</dbReference>
<evidence type="ECO:0000313" key="2">
    <source>
        <dbReference type="EMBL" id="OQE40340.1"/>
    </source>
</evidence>
<keyword evidence="3" id="KW-1185">Reference proteome</keyword>
<proteinExistence type="predicted"/>
<dbReference type="EMBL" id="MDDG01000006">
    <property type="protein sequence ID" value="OQE40340.1"/>
    <property type="molecule type" value="Genomic_DNA"/>
</dbReference>